<dbReference type="InterPro" id="IPR010649">
    <property type="entry name" value="NapE_TorE"/>
</dbReference>
<keyword evidence="1" id="KW-0812">Transmembrane</keyword>
<name>A0A6M4H3W3_9PROT</name>
<keyword evidence="1" id="KW-1133">Transmembrane helix</keyword>
<dbReference type="EMBL" id="CP053073">
    <property type="protein sequence ID" value="QJR14281.1"/>
    <property type="molecule type" value="Genomic_DNA"/>
</dbReference>
<dbReference type="Pfam" id="PF06796">
    <property type="entry name" value="NapE"/>
    <property type="match status" value="1"/>
</dbReference>
<feature type="transmembrane region" description="Helical" evidence="1">
    <location>
        <begin position="12"/>
        <end position="41"/>
    </location>
</feature>
<sequence length="50" mass="5528">MHSQDPARKQELKAFLFLTVVMAPVLAALIVSTYGFAIWIYQMFAGPPTG</sequence>
<protein>
    <recommendedName>
        <fullName evidence="4">Periplasmic nitrate reductase, NapE protein</fullName>
    </recommendedName>
</protein>
<keyword evidence="3" id="KW-1185">Reference proteome</keyword>
<evidence type="ECO:0008006" key="4">
    <source>
        <dbReference type="Google" id="ProtNLM"/>
    </source>
</evidence>
<dbReference type="KEGG" id="upl:DSM104440_01074"/>
<keyword evidence="1" id="KW-0472">Membrane</keyword>
<evidence type="ECO:0000256" key="1">
    <source>
        <dbReference type="SAM" id="Phobius"/>
    </source>
</evidence>
<gene>
    <name evidence="2" type="ORF">DSM104440_01074</name>
</gene>
<dbReference type="NCBIfam" id="TIGR02973">
    <property type="entry name" value="nitrate_rd_NapE"/>
    <property type="match status" value="1"/>
</dbReference>
<dbReference type="AlphaFoldDB" id="A0A6M4H3W3"/>
<dbReference type="RefSeq" id="WP_171161054.1">
    <property type="nucleotide sequence ID" value="NZ_CP053073.1"/>
</dbReference>
<organism evidence="2 3">
    <name type="scientific">Usitatibacter palustris</name>
    <dbReference type="NCBI Taxonomy" id="2732487"/>
    <lineage>
        <taxon>Bacteria</taxon>
        <taxon>Pseudomonadati</taxon>
        <taxon>Pseudomonadota</taxon>
        <taxon>Betaproteobacteria</taxon>
        <taxon>Nitrosomonadales</taxon>
        <taxon>Usitatibacteraceae</taxon>
        <taxon>Usitatibacter</taxon>
    </lineage>
</organism>
<dbReference type="InterPro" id="IPR004448">
    <property type="entry name" value="Nitrate_reductase_NapE"/>
</dbReference>
<reference evidence="2 3" key="1">
    <citation type="submission" date="2020-04" db="EMBL/GenBank/DDBJ databases">
        <title>Usitatibacter rugosus gen. nov., sp. nov. and Usitatibacter palustris sp. nov., novel members of Usitatibacteraceae fam. nov. within the order Nitrosomonadales isolated from soil.</title>
        <authorList>
            <person name="Huber K.J."/>
            <person name="Neumann-Schaal M."/>
            <person name="Geppert A."/>
            <person name="Luckner M."/>
            <person name="Wanner G."/>
            <person name="Overmann J."/>
        </authorList>
    </citation>
    <scope>NUCLEOTIDE SEQUENCE [LARGE SCALE GENOMIC DNA]</scope>
    <source>
        <strain evidence="2 3">Swamp67</strain>
    </source>
</reference>
<dbReference type="Proteomes" id="UP000503096">
    <property type="component" value="Chromosome"/>
</dbReference>
<dbReference type="InParanoid" id="A0A6M4H3W3"/>
<evidence type="ECO:0000313" key="3">
    <source>
        <dbReference type="Proteomes" id="UP000503096"/>
    </source>
</evidence>
<accession>A0A6M4H3W3</accession>
<evidence type="ECO:0000313" key="2">
    <source>
        <dbReference type="EMBL" id="QJR14281.1"/>
    </source>
</evidence>
<proteinExistence type="predicted"/>